<keyword evidence="11" id="KW-1185">Reference proteome</keyword>
<protein>
    <submittedName>
        <fullName evidence="10">Jade family PHD finger 3</fullName>
    </submittedName>
</protein>
<dbReference type="OMA" id="MFCDQES"/>
<dbReference type="InterPro" id="IPR011011">
    <property type="entry name" value="Znf_FYVE_PHD"/>
</dbReference>
<dbReference type="PROSITE" id="PS01359">
    <property type="entry name" value="ZF_PHD_1"/>
    <property type="match status" value="1"/>
</dbReference>
<dbReference type="HOGENOM" id="CLU_016215_1_0_1"/>
<evidence type="ECO:0000256" key="6">
    <source>
        <dbReference type="PROSITE-ProRule" id="PRU00146"/>
    </source>
</evidence>
<dbReference type="GeneTree" id="ENSGT00940000158722"/>
<evidence type="ECO:0000259" key="9">
    <source>
        <dbReference type="PROSITE" id="PS51805"/>
    </source>
</evidence>
<dbReference type="PROSITE" id="PS51805">
    <property type="entry name" value="EPHD"/>
    <property type="match status" value="1"/>
</dbReference>
<organism evidence="10 11">
    <name type="scientific">Takifugu rubripes</name>
    <name type="common">Japanese pufferfish</name>
    <name type="synonym">Fugu rubripes</name>
    <dbReference type="NCBI Taxonomy" id="31033"/>
    <lineage>
        <taxon>Eukaryota</taxon>
        <taxon>Metazoa</taxon>
        <taxon>Chordata</taxon>
        <taxon>Craniata</taxon>
        <taxon>Vertebrata</taxon>
        <taxon>Euteleostomi</taxon>
        <taxon>Actinopterygii</taxon>
        <taxon>Neopterygii</taxon>
        <taxon>Teleostei</taxon>
        <taxon>Neoteleostei</taxon>
        <taxon>Acanthomorphata</taxon>
        <taxon>Eupercaria</taxon>
        <taxon>Tetraodontiformes</taxon>
        <taxon>Tetradontoidea</taxon>
        <taxon>Tetraodontidae</taxon>
        <taxon>Takifugu</taxon>
    </lineage>
</organism>
<dbReference type="PANTHER" id="PTHR13793:SF27">
    <property type="entry name" value="PROTEIN JADE-3"/>
    <property type="match status" value="1"/>
</dbReference>
<keyword evidence="2" id="KW-0677">Repeat</keyword>
<dbReference type="PROSITE" id="PS50016">
    <property type="entry name" value="ZF_PHD_2"/>
    <property type="match status" value="1"/>
</dbReference>
<reference evidence="10 11" key="1">
    <citation type="journal article" date="2011" name="Genome Biol. Evol.">
        <title>Integration of the genetic map and genome assembly of fugu facilitates insights into distinct features of genome evolution in teleosts and mammals.</title>
        <authorList>
            <person name="Kai W."/>
            <person name="Kikuchi K."/>
            <person name="Tohari S."/>
            <person name="Chew A.K."/>
            <person name="Tay A."/>
            <person name="Fujiwara A."/>
            <person name="Hosoya S."/>
            <person name="Suetake H."/>
            <person name="Naruse K."/>
            <person name="Brenner S."/>
            <person name="Suzuki Y."/>
            <person name="Venkatesh B."/>
        </authorList>
    </citation>
    <scope>NUCLEOTIDE SEQUENCE [LARGE SCALE GENOMIC DNA]</scope>
</reference>
<feature type="domain" description="PHD-type" evidence="8">
    <location>
        <begin position="204"/>
        <end position="254"/>
    </location>
</feature>
<name>H2TSU3_TAKRU</name>
<keyword evidence="1" id="KW-0479">Metal-binding</keyword>
<sequence length="792" mass="88831">MKRLRSSSSSDSSDNESESSSNVQEANLKTAAQVFKWAEVLSRLLKVFRKDLISAMKLPDSHHVPPEDYYLLADTWRQEWEKGVQVLASPDTIPEPSARVIAERPTEVLYSHQRKYIQSSNQESTEPGFVNIRELAEAMCRYDLDDVDLYWLNMLNKELERMGEEPIDELTMERTIEALERHCHDNINHAIETVEGLGIEYDEDVICDVCRSPDSEEGNDMVFCDKCNICVHQACYGIVKVPFGNWLCRTCVLGITPQCLLCPKKGGAMKATRAATKWAHVSCALWIPEVSIACPERMEPITKVSHIPPSRWSLICSLCKLKTGACIQCSVKNCTTPFHVTCAFEHNLELKTILDEGDEVKFKSYCLKHSQGKTGEAGLSPARSKPPAEAVKVGLRAQRLQELEEDFCALVQPGEVSQELGLPERPADFIFQYWKLKRKANFNKALLPPKEEEENVVLQPQEDSIHTRMRMFMHLRQDLERVRNLCYMVSRREKLKLLQSKAQEQMFNLHVALVNQELSAGLQPSCLMESMLFHPAPRITLKLKMPKSSSVGNGNPAFKSGNGPLCPDNSGNVADQPGGGLGQGKPQLHENGRGEERPNNGQLSSSSNSASAVRFTGKPLALHAALHGHSSKGRRKPDQERPRVSKSNGLYEKIVSQKNKSSEPPCDQYASKKGVSKSSFHKSAMEHFGRPFKDATISLVRTTEDRLASDKLSRDTAAKDRLWTKPVPEHKVKSSRSYQDSDGYCPDLELSDSEPEAKGRRGQQVERAHLEPPRKGISHGKKTLGSRHAMQR</sequence>
<dbReference type="FunCoup" id="H2TSU3">
    <property type="interactions" value="316"/>
</dbReference>
<reference evidence="10" key="3">
    <citation type="submission" date="2025-09" db="UniProtKB">
        <authorList>
            <consortium name="Ensembl"/>
        </authorList>
    </citation>
    <scope>IDENTIFICATION</scope>
</reference>
<dbReference type="SMART" id="SM00249">
    <property type="entry name" value="PHD"/>
    <property type="match status" value="2"/>
</dbReference>
<feature type="compositionally biased region" description="Basic and acidic residues" evidence="7">
    <location>
        <begin position="702"/>
        <end position="732"/>
    </location>
</feature>
<feature type="region of interest" description="Disordered" evidence="7">
    <location>
        <begin position="625"/>
        <end position="792"/>
    </location>
</feature>
<gene>
    <name evidence="10" type="primary">jade3</name>
</gene>
<dbReference type="InterPro" id="IPR001965">
    <property type="entry name" value="Znf_PHD"/>
</dbReference>
<evidence type="ECO:0000259" key="8">
    <source>
        <dbReference type="PROSITE" id="PS50016"/>
    </source>
</evidence>
<feature type="region of interest" description="Disordered" evidence="7">
    <location>
        <begin position="546"/>
        <end position="612"/>
    </location>
</feature>
<dbReference type="InParanoid" id="H2TSU3"/>
<dbReference type="Pfam" id="PF13831">
    <property type="entry name" value="PHD_2"/>
    <property type="match status" value="1"/>
</dbReference>
<dbReference type="InterPro" id="IPR019787">
    <property type="entry name" value="Znf_PHD-finger"/>
</dbReference>
<evidence type="ECO:0000256" key="1">
    <source>
        <dbReference type="ARBA" id="ARBA00022723"/>
    </source>
</evidence>
<dbReference type="InterPro" id="IPR034732">
    <property type="entry name" value="EPHD"/>
</dbReference>
<dbReference type="PANTHER" id="PTHR13793">
    <property type="entry name" value="PHD FINGER PROTEINS"/>
    <property type="match status" value="1"/>
</dbReference>
<dbReference type="InterPro" id="IPR019542">
    <property type="entry name" value="Enhancer_polycomb-like_N"/>
</dbReference>
<proteinExistence type="inferred from homology"/>
<evidence type="ECO:0000256" key="5">
    <source>
        <dbReference type="ARBA" id="ARBA00038371"/>
    </source>
</evidence>
<evidence type="ECO:0000256" key="3">
    <source>
        <dbReference type="ARBA" id="ARBA00022771"/>
    </source>
</evidence>
<dbReference type="InterPro" id="IPR013083">
    <property type="entry name" value="Znf_RING/FYVE/PHD"/>
</dbReference>
<evidence type="ECO:0000256" key="4">
    <source>
        <dbReference type="ARBA" id="ARBA00022833"/>
    </source>
</evidence>
<dbReference type="Pfam" id="PF10513">
    <property type="entry name" value="EPL1"/>
    <property type="match status" value="1"/>
</dbReference>
<dbReference type="Gene3D" id="3.30.40.10">
    <property type="entry name" value="Zinc/RING finger domain, C3HC4 (zinc finger)"/>
    <property type="match status" value="2"/>
</dbReference>
<dbReference type="Proteomes" id="UP000005226">
    <property type="component" value="Chromosome 20"/>
</dbReference>
<comment type="similarity">
    <text evidence="5">Belongs to the JADE family.</text>
</comment>
<dbReference type="SUPFAM" id="SSF57903">
    <property type="entry name" value="FYVE/PHD zinc finger"/>
    <property type="match status" value="1"/>
</dbReference>
<feature type="compositionally biased region" description="Low complexity" evidence="7">
    <location>
        <begin position="1"/>
        <end position="22"/>
    </location>
</feature>
<feature type="compositionally biased region" description="Basic and acidic residues" evidence="7">
    <location>
        <begin position="683"/>
        <end position="693"/>
    </location>
</feature>
<evidence type="ECO:0000256" key="2">
    <source>
        <dbReference type="ARBA" id="ARBA00022737"/>
    </source>
</evidence>
<dbReference type="Pfam" id="PF13832">
    <property type="entry name" value="zf-HC5HC2H_2"/>
    <property type="match status" value="1"/>
</dbReference>
<reference evidence="10" key="2">
    <citation type="submission" date="2025-08" db="UniProtKB">
        <authorList>
            <consortium name="Ensembl"/>
        </authorList>
    </citation>
    <scope>IDENTIFICATION</scope>
</reference>
<dbReference type="FunFam" id="3.30.40.10:FF:000004">
    <property type="entry name" value="Jade family PHD finger 2"/>
    <property type="match status" value="1"/>
</dbReference>
<dbReference type="Ensembl" id="ENSTRUT00000027861.3">
    <property type="protein sequence ID" value="ENSTRUP00000027751.3"/>
    <property type="gene ID" value="ENSTRUG00000010993.3"/>
</dbReference>
<dbReference type="InterPro" id="IPR019786">
    <property type="entry name" value="Zinc_finger_PHD-type_CS"/>
</dbReference>
<feature type="compositionally biased region" description="Basic residues" evidence="7">
    <location>
        <begin position="776"/>
        <end position="792"/>
    </location>
</feature>
<evidence type="ECO:0000313" key="11">
    <source>
        <dbReference type="Proteomes" id="UP000005226"/>
    </source>
</evidence>
<keyword evidence="3 6" id="KW-0863">Zinc-finger</keyword>
<dbReference type="GO" id="GO:0006357">
    <property type="term" value="P:regulation of transcription by RNA polymerase II"/>
    <property type="evidence" value="ECO:0007669"/>
    <property type="project" value="TreeGrafter"/>
</dbReference>
<dbReference type="AlphaFoldDB" id="H2TSU3"/>
<accession>H2TSU3</accession>
<dbReference type="GO" id="GO:0008270">
    <property type="term" value="F:zinc ion binding"/>
    <property type="evidence" value="ECO:0007669"/>
    <property type="project" value="UniProtKB-KW"/>
</dbReference>
<dbReference type="InterPro" id="IPR050701">
    <property type="entry name" value="Histone_Mod_Regulator"/>
</dbReference>
<evidence type="ECO:0000256" key="7">
    <source>
        <dbReference type="SAM" id="MobiDB-lite"/>
    </source>
</evidence>
<feature type="compositionally biased region" description="Basic and acidic residues" evidence="7">
    <location>
        <begin position="587"/>
        <end position="598"/>
    </location>
</feature>
<keyword evidence="4" id="KW-0862">Zinc</keyword>
<evidence type="ECO:0000313" key="10">
    <source>
        <dbReference type="Ensembl" id="ENSTRUP00000027751.3"/>
    </source>
</evidence>
<dbReference type="FunFam" id="3.30.40.10:FF:000030">
    <property type="entry name" value="Protein Jade-1 isoform 1"/>
    <property type="match status" value="1"/>
</dbReference>
<feature type="domain" description="PHD-type" evidence="9">
    <location>
        <begin position="256"/>
        <end position="370"/>
    </location>
</feature>
<feature type="compositionally biased region" description="Basic and acidic residues" evidence="7">
    <location>
        <begin position="755"/>
        <end position="774"/>
    </location>
</feature>
<feature type="region of interest" description="Disordered" evidence="7">
    <location>
        <begin position="1"/>
        <end position="24"/>
    </location>
</feature>
<dbReference type="GO" id="GO:0000123">
    <property type="term" value="C:histone acetyltransferase complex"/>
    <property type="evidence" value="ECO:0007669"/>
    <property type="project" value="TreeGrafter"/>
</dbReference>